<dbReference type="STRING" id="1317117.ATO7_16190"/>
<gene>
    <name evidence="6" type="primary">purN</name>
    <name evidence="8" type="ORF">ATO7_16190</name>
</gene>
<dbReference type="UniPathway" id="UPA00074">
    <property type="reaction ID" value="UER00126"/>
</dbReference>
<dbReference type="GO" id="GO:0006189">
    <property type="term" value="P:'de novo' IMP biosynthetic process"/>
    <property type="evidence" value="ECO:0007669"/>
    <property type="project" value="UniProtKB-UniRule"/>
</dbReference>
<dbReference type="Proteomes" id="UP000192342">
    <property type="component" value="Unassembled WGS sequence"/>
</dbReference>
<proteinExistence type="inferred from homology"/>
<dbReference type="OrthoDB" id="9806170at2"/>
<feature type="active site" description="Proton donor" evidence="6">
    <location>
        <position position="111"/>
    </location>
</feature>
<feature type="binding site" evidence="6">
    <location>
        <begin position="92"/>
        <end position="95"/>
    </location>
    <ligand>
        <name>(6R)-10-formyltetrahydrofolate</name>
        <dbReference type="ChEBI" id="CHEBI:195366"/>
    </ligand>
</feature>
<dbReference type="AlphaFoldDB" id="A0A1Y1S9U1"/>
<evidence type="ECO:0000313" key="9">
    <source>
        <dbReference type="Proteomes" id="UP000192342"/>
    </source>
</evidence>
<comment type="function">
    <text evidence="6">Catalyzes the transfer of a formyl group from 10-formyltetrahydrofolate to 5-phospho-ribosyl-glycinamide (GAR), producing 5-phospho-ribosyl-N-formylglycinamide (FGAR) and tetrahydrofolate.</text>
</comment>
<feature type="binding site" evidence="6">
    <location>
        <position position="109"/>
    </location>
    <ligand>
        <name>(6R)-10-formyltetrahydrofolate</name>
        <dbReference type="ChEBI" id="CHEBI:195366"/>
    </ligand>
</feature>
<comment type="pathway">
    <text evidence="1 6">Purine metabolism; IMP biosynthesis via de novo pathway; N(2)-formyl-N(1)-(5-phospho-D-ribosyl)glycinamide from N(1)-(5-phospho-D-ribosyl)glycinamide (10-formyl THF route): step 1/1.</text>
</comment>
<sequence length="215" mass="23667">MSAPRLAVLISGTGRNLQAILEACADGRIPATPSLVLSNRPDVAGLQRAADFGVAHATVDHRAYPDREHFDQALGDALEAAQPDIIALAGFMRILTPGFIRRFKGRMFNIHPSLLPLYRGLHTHRQALENGDTWHGASIHYVTEELDAGAVIKQGRIRIQADDDEASLARRLMENVELALYPEVLSWAASGRLQWRDGIAVLDDQPLHQPLLGDY</sequence>
<keyword evidence="3 6" id="KW-0658">Purine biosynthesis</keyword>
<dbReference type="InterPro" id="IPR002376">
    <property type="entry name" value="Formyl_transf_N"/>
</dbReference>
<feature type="domain" description="Formyl transferase N-terminal" evidence="7">
    <location>
        <begin position="5"/>
        <end position="185"/>
    </location>
</feature>
<evidence type="ECO:0000256" key="5">
    <source>
        <dbReference type="ARBA" id="ARBA00047664"/>
    </source>
</evidence>
<evidence type="ECO:0000256" key="3">
    <source>
        <dbReference type="ARBA" id="ARBA00022755"/>
    </source>
</evidence>
<accession>A0A1Y1S9U1</accession>
<dbReference type="CDD" id="cd08645">
    <property type="entry name" value="FMT_core_GART"/>
    <property type="match status" value="1"/>
</dbReference>
<dbReference type="NCBIfam" id="TIGR00639">
    <property type="entry name" value="PurN"/>
    <property type="match status" value="1"/>
</dbReference>
<name>A0A1Y1S9U1_9GAMM</name>
<dbReference type="HAMAP" id="MF_01930">
    <property type="entry name" value="PurN"/>
    <property type="match status" value="1"/>
</dbReference>
<dbReference type="PROSITE" id="PS00373">
    <property type="entry name" value="GART"/>
    <property type="match status" value="1"/>
</dbReference>
<keyword evidence="9" id="KW-1185">Reference proteome</keyword>
<reference evidence="8 9" key="1">
    <citation type="submission" date="2013-04" db="EMBL/GenBank/DDBJ databases">
        <title>Oceanococcus atlanticus 22II-S10r2 Genome Sequencing.</title>
        <authorList>
            <person name="Lai Q."/>
            <person name="Li G."/>
            <person name="Shao Z."/>
        </authorList>
    </citation>
    <scope>NUCLEOTIDE SEQUENCE [LARGE SCALE GENOMIC DNA]</scope>
    <source>
        <strain evidence="8 9">22II-S10r2</strain>
    </source>
</reference>
<dbReference type="Gene3D" id="3.40.50.170">
    <property type="entry name" value="Formyl transferase, N-terminal domain"/>
    <property type="match status" value="1"/>
</dbReference>
<dbReference type="InterPro" id="IPR004607">
    <property type="entry name" value="GART"/>
</dbReference>
<dbReference type="InterPro" id="IPR036477">
    <property type="entry name" value="Formyl_transf_N_sf"/>
</dbReference>
<evidence type="ECO:0000256" key="4">
    <source>
        <dbReference type="ARBA" id="ARBA00038440"/>
    </source>
</evidence>
<dbReference type="GO" id="GO:0004644">
    <property type="term" value="F:phosphoribosylglycinamide formyltransferase activity"/>
    <property type="evidence" value="ECO:0007669"/>
    <property type="project" value="UniProtKB-UniRule"/>
</dbReference>
<comment type="catalytic activity">
    <reaction evidence="5 6">
        <text>N(1)-(5-phospho-beta-D-ribosyl)glycinamide + (6R)-10-formyltetrahydrofolate = N(2)-formyl-N(1)-(5-phospho-beta-D-ribosyl)glycinamide + (6S)-5,6,7,8-tetrahydrofolate + H(+)</text>
        <dbReference type="Rhea" id="RHEA:15053"/>
        <dbReference type="ChEBI" id="CHEBI:15378"/>
        <dbReference type="ChEBI" id="CHEBI:57453"/>
        <dbReference type="ChEBI" id="CHEBI:143788"/>
        <dbReference type="ChEBI" id="CHEBI:147286"/>
        <dbReference type="ChEBI" id="CHEBI:195366"/>
        <dbReference type="EC" id="2.1.2.2"/>
    </reaction>
</comment>
<keyword evidence="2 6" id="KW-0808">Transferase</keyword>
<feature type="site" description="Raises pKa of active site His" evidence="6">
    <location>
        <position position="147"/>
    </location>
</feature>
<protein>
    <recommendedName>
        <fullName evidence="6">Phosphoribosylglycinamide formyltransferase</fullName>
        <ecNumber evidence="6">2.1.2.2</ecNumber>
    </recommendedName>
    <alternativeName>
        <fullName evidence="6">5'-phosphoribosylglycinamide transformylase</fullName>
    </alternativeName>
    <alternativeName>
        <fullName evidence="6">GAR transformylase</fullName>
        <shortName evidence="6">GART</shortName>
    </alternativeName>
</protein>
<evidence type="ECO:0000256" key="6">
    <source>
        <dbReference type="HAMAP-Rule" id="MF_01930"/>
    </source>
</evidence>
<organism evidence="8 9">
    <name type="scientific">Oceanococcus atlanticus</name>
    <dbReference type="NCBI Taxonomy" id="1317117"/>
    <lineage>
        <taxon>Bacteria</taxon>
        <taxon>Pseudomonadati</taxon>
        <taxon>Pseudomonadota</taxon>
        <taxon>Gammaproteobacteria</taxon>
        <taxon>Chromatiales</taxon>
        <taxon>Oceanococcaceae</taxon>
        <taxon>Oceanococcus</taxon>
    </lineage>
</organism>
<dbReference type="EMBL" id="AQQV01000006">
    <property type="protein sequence ID" value="ORE85040.1"/>
    <property type="molecule type" value="Genomic_DNA"/>
</dbReference>
<evidence type="ECO:0000256" key="2">
    <source>
        <dbReference type="ARBA" id="ARBA00022679"/>
    </source>
</evidence>
<comment type="caution">
    <text evidence="6">Lacks conserved residue(s) required for the propagation of feature annotation.</text>
</comment>
<dbReference type="RefSeq" id="WP_146680410.1">
    <property type="nucleotide sequence ID" value="NZ_AQQV01000006.1"/>
</dbReference>
<comment type="similarity">
    <text evidence="4 6">Belongs to the GART family.</text>
</comment>
<evidence type="ECO:0000313" key="8">
    <source>
        <dbReference type="EMBL" id="ORE85040.1"/>
    </source>
</evidence>
<dbReference type="GO" id="GO:0005829">
    <property type="term" value="C:cytosol"/>
    <property type="evidence" value="ECO:0007669"/>
    <property type="project" value="TreeGrafter"/>
</dbReference>
<dbReference type="InterPro" id="IPR001555">
    <property type="entry name" value="GART_AS"/>
</dbReference>
<evidence type="ECO:0000259" key="7">
    <source>
        <dbReference type="Pfam" id="PF00551"/>
    </source>
</evidence>
<dbReference type="Pfam" id="PF00551">
    <property type="entry name" value="Formyl_trans_N"/>
    <property type="match status" value="1"/>
</dbReference>
<dbReference type="EC" id="2.1.2.2" evidence="6"/>
<dbReference type="SUPFAM" id="SSF53328">
    <property type="entry name" value="Formyltransferase"/>
    <property type="match status" value="1"/>
</dbReference>
<dbReference type="PANTHER" id="PTHR43369">
    <property type="entry name" value="PHOSPHORIBOSYLGLYCINAMIDE FORMYLTRANSFERASE"/>
    <property type="match status" value="1"/>
</dbReference>
<evidence type="ECO:0000256" key="1">
    <source>
        <dbReference type="ARBA" id="ARBA00005054"/>
    </source>
</evidence>
<comment type="caution">
    <text evidence="8">The sequence shown here is derived from an EMBL/GenBank/DDBJ whole genome shotgun (WGS) entry which is preliminary data.</text>
</comment>
<dbReference type="PANTHER" id="PTHR43369:SF2">
    <property type="entry name" value="PHOSPHORIBOSYLGLYCINAMIDE FORMYLTRANSFERASE"/>
    <property type="match status" value="1"/>
</dbReference>
<feature type="binding site" evidence="6">
    <location>
        <position position="67"/>
    </location>
    <ligand>
        <name>(6R)-10-formyltetrahydrofolate</name>
        <dbReference type="ChEBI" id="CHEBI:195366"/>
    </ligand>
</feature>